<evidence type="ECO:0000313" key="2">
    <source>
        <dbReference type="Proteomes" id="UP000649232"/>
    </source>
</evidence>
<organism evidence="1 2">
    <name type="scientific">Paraglaciecola chathamensis</name>
    <dbReference type="NCBI Taxonomy" id="368405"/>
    <lineage>
        <taxon>Bacteria</taxon>
        <taxon>Pseudomonadati</taxon>
        <taxon>Pseudomonadota</taxon>
        <taxon>Gammaproteobacteria</taxon>
        <taxon>Alteromonadales</taxon>
        <taxon>Alteromonadaceae</taxon>
        <taxon>Paraglaciecola</taxon>
    </lineage>
</organism>
<comment type="caution">
    <text evidence="1">The sequence shown here is derived from an EMBL/GenBank/DDBJ whole genome shotgun (WGS) entry which is preliminary data.</text>
</comment>
<protein>
    <submittedName>
        <fullName evidence="1">Multidrug transporter</fullName>
    </submittedName>
</protein>
<dbReference type="Proteomes" id="UP000649232">
    <property type="component" value="Unassembled WGS sequence"/>
</dbReference>
<dbReference type="EMBL" id="JAEILT010000089">
    <property type="protein sequence ID" value="MBJ2139067.1"/>
    <property type="molecule type" value="Genomic_DNA"/>
</dbReference>
<gene>
    <name evidence="1" type="ORF">JEU11_21780</name>
</gene>
<sequence>EPLAGRVTFLPMADKAVFAVNYGVAGLLAEPMNLAAEEALRDWR</sequence>
<accession>A0ABS0WKR6</accession>
<reference evidence="1 2" key="1">
    <citation type="submission" date="2020-12" db="EMBL/GenBank/DDBJ databases">
        <title>Draft genome sequences of nine environmental bacterial isolates colonizing plastic.</title>
        <authorList>
            <person name="Borre I."/>
            <person name="Sonnenschein E.C."/>
        </authorList>
    </citation>
    <scope>NUCLEOTIDE SEQUENCE [LARGE SCALE GENOMIC DNA]</scope>
    <source>
        <strain evidence="1 2">IB30</strain>
    </source>
</reference>
<proteinExistence type="predicted"/>
<feature type="non-terminal residue" evidence="1">
    <location>
        <position position="1"/>
    </location>
</feature>
<evidence type="ECO:0000313" key="1">
    <source>
        <dbReference type="EMBL" id="MBJ2139067.1"/>
    </source>
</evidence>
<name>A0ABS0WKR6_9ALTE</name>